<evidence type="ECO:0000256" key="2">
    <source>
        <dbReference type="SAM" id="MobiDB-lite"/>
    </source>
</evidence>
<proteinExistence type="predicted"/>
<name>A0A1R2BYY7_9CILI</name>
<dbReference type="AlphaFoldDB" id="A0A1R2BYY7"/>
<organism evidence="3 4">
    <name type="scientific">Stentor coeruleus</name>
    <dbReference type="NCBI Taxonomy" id="5963"/>
    <lineage>
        <taxon>Eukaryota</taxon>
        <taxon>Sar</taxon>
        <taxon>Alveolata</taxon>
        <taxon>Ciliophora</taxon>
        <taxon>Postciliodesmatophora</taxon>
        <taxon>Heterotrichea</taxon>
        <taxon>Heterotrichida</taxon>
        <taxon>Stentoridae</taxon>
        <taxon>Stentor</taxon>
    </lineage>
</organism>
<evidence type="ECO:0000313" key="4">
    <source>
        <dbReference type="Proteomes" id="UP000187209"/>
    </source>
</evidence>
<reference evidence="3 4" key="1">
    <citation type="submission" date="2016-11" db="EMBL/GenBank/DDBJ databases">
        <title>The macronuclear genome of Stentor coeruleus: a giant cell with tiny introns.</title>
        <authorList>
            <person name="Slabodnick M."/>
            <person name="Ruby J.G."/>
            <person name="Reiff S.B."/>
            <person name="Swart E.C."/>
            <person name="Gosai S."/>
            <person name="Prabakaran S."/>
            <person name="Witkowska E."/>
            <person name="Larue G.E."/>
            <person name="Fisher S."/>
            <person name="Freeman R.M."/>
            <person name="Gunawardena J."/>
            <person name="Chu W."/>
            <person name="Stover N.A."/>
            <person name="Gregory B.D."/>
            <person name="Nowacki M."/>
            <person name="Derisi J."/>
            <person name="Roy S.W."/>
            <person name="Marshall W.F."/>
            <person name="Sood P."/>
        </authorList>
    </citation>
    <scope>NUCLEOTIDE SEQUENCE [LARGE SCALE GENOMIC DNA]</scope>
    <source>
        <strain evidence="3">WM001</strain>
    </source>
</reference>
<feature type="region of interest" description="Disordered" evidence="2">
    <location>
        <begin position="425"/>
        <end position="452"/>
    </location>
</feature>
<dbReference type="EMBL" id="MPUH01000358">
    <property type="protein sequence ID" value="OMJ82002.1"/>
    <property type="molecule type" value="Genomic_DNA"/>
</dbReference>
<accession>A0A1R2BYY7</accession>
<sequence>MIEDILQQENHRCKIQITTQSKANNHLQNTLKIVSAKYEKELALTPKYEEELRKIKEEYSRFQTNSQSREADLLKLIENKDRELEESLSKLDLLKQNTEVITEEHEFFETELKSLKTIEPKDNVIQCENCENQFYCENIEDLAKDLENFTSEWEGCGNDCWVEHEKQVQKLTETVNVLHTELDSQILTSANLFNEKISLEEKLTQINTSNELKSSLEQKLETAEQELHEISENYYELENKHKTLSDKYEIYKMDKEVISNKLEKIADMLENEKKTSNYNSDLSLQEKENHEILQEKLKIELQFNSEVSENVIQTKMSISKTKEQLLRITDLDVVLADTLRKIDMEGCVKKTDNGYEYNGIVLQLKLQNDMYVVVKAGSGHMSLTDYLKNGIQIGVNHHNRNIMSETKVENLVFTVKETKNLMKPIVTSSSKSSKTPLRDRNHSIGDKKKIFK</sequence>
<keyword evidence="4" id="KW-1185">Reference proteome</keyword>
<evidence type="ECO:0000313" key="3">
    <source>
        <dbReference type="EMBL" id="OMJ82002.1"/>
    </source>
</evidence>
<dbReference type="Gene3D" id="1.20.5.1700">
    <property type="match status" value="1"/>
</dbReference>
<keyword evidence="1" id="KW-0175">Coiled coil</keyword>
<comment type="caution">
    <text evidence="3">The sequence shown here is derived from an EMBL/GenBank/DDBJ whole genome shotgun (WGS) entry which is preliminary data.</text>
</comment>
<protein>
    <submittedName>
        <fullName evidence="3">Uncharacterized protein</fullName>
    </submittedName>
</protein>
<gene>
    <name evidence="3" type="ORF">SteCoe_17437</name>
</gene>
<feature type="compositionally biased region" description="Basic and acidic residues" evidence="2">
    <location>
        <begin position="436"/>
        <end position="452"/>
    </location>
</feature>
<evidence type="ECO:0000256" key="1">
    <source>
        <dbReference type="SAM" id="Coils"/>
    </source>
</evidence>
<feature type="compositionally biased region" description="Polar residues" evidence="2">
    <location>
        <begin position="426"/>
        <end position="435"/>
    </location>
</feature>
<feature type="coiled-coil region" evidence="1">
    <location>
        <begin position="199"/>
        <end position="247"/>
    </location>
</feature>
<dbReference type="Proteomes" id="UP000187209">
    <property type="component" value="Unassembled WGS sequence"/>
</dbReference>